<dbReference type="Proteomes" id="UP000182241">
    <property type="component" value="Unassembled WGS sequence"/>
</dbReference>
<dbReference type="AlphaFoldDB" id="A0A1H4R975"/>
<dbReference type="PANTHER" id="PTHR35149:SF2">
    <property type="entry name" value="DUF262 DOMAIN-CONTAINING PROTEIN"/>
    <property type="match status" value="1"/>
</dbReference>
<gene>
    <name evidence="2" type="ORF">SAMN04489793_1959</name>
</gene>
<evidence type="ECO:0000313" key="2">
    <source>
        <dbReference type="EMBL" id="SEC28358.1"/>
    </source>
</evidence>
<evidence type="ECO:0000313" key="3">
    <source>
        <dbReference type="Proteomes" id="UP000182241"/>
    </source>
</evidence>
<evidence type="ECO:0000259" key="1">
    <source>
        <dbReference type="Pfam" id="PF03235"/>
    </source>
</evidence>
<proteinExistence type="predicted"/>
<dbReference type="OrthoDB" id="9798761at2"/>
<feature type="domain" description="GmrSD restriction endonucleases N-terminal" evidence="1">
    <location>
        <begin position="8"/>
        <end position="235"/>
    </location>
</feature>
<dbReference type="RefSeq" id="WP_068742300.1">
    <property type="nucleotide sequence ID" value="NZ_FNSA01000003.1"/>
</dbReference>
<organism evidence="2 3">
    <name type="scientific">Tsukamurella tyrosinosolvens</name>
    <dbReference type="NCBI Taxonomy" id="57704"/>
    <lineage>
        <taxon>Bacteria</taxon>
        <taxon>Bacillati</taxon>
        <taxon>Actinomycetota</taxon>
        <taxon>Actinomycetes</taxon>
        <taxon>Mycobacteriales</taxon>
        <taxon>Tsukamurellaceae</taxon>
        <taxon>Tsukamurella</taxon>
    </lineage>
</organism>
<accession>A0A1H4R975</accession>
<dbReference type="EMBL" id="FNSA01000003">
    <property type="protein sequence ID" value="SEC28358.1"/>
    <property type="molecule type" value="Genomic_DNA"/>
</dbReference>
<name>A0A1H4R975_TSUTY</name>
<keyword evidence="3" id="KW-1185">Reference proteome</keyword>
<dbReference type="Pfam" id="PF03235">
    <property type="entry name" value="GmrSD_N"/>
    <property type="match status" value="1"/>
</dbReference>
<reference evidence="3" key="1">
    <citation type="submission" date="2016-10" db="EMBL/GenBank/DDBJ databases">
        <authorList>
            <person name="Varghese N."/>
            <person name="Submissions S."/>
        </authorList>
    </citation>
    <scope>NUCLEOTIDE SEQUENCE [LARGE SCALE GENOMIC DNA]</scope>
    <source>
        <strain evidence="3">DSM 44234</strain>
    </source>
</reference>
<protein>
    <submittedName>
        <fullName evidence="2">Uncharacterized conserved protein, contains ParB-like and HNH nuclease domains</fullName>
    </submittedName>
</protein>
<sequence>MRAESKLIRDLFEGEQCLIVPVFQRPYVWDRVRNWEPLWNDIMTVSEMFHREEKPEPHFLGAVVLDSSDKDAADISVLQVIDGQQRLTTLQVVLCAVRDAFGTAGVDGRFSKVLNKLVTNEDQLSTEDFAPYKIWPTLRDRAVFAKIVGREQADSGTDSRLLDAHQYFFEETLTWLTENGLDQSRIRGLVDALRTGLQLVVIELSEADNAQVIFESLNDRGTPLLPSDLVKNALFQQLERAGADVSQIFEEYWQRLETDFWHEDVRQGRLIRTRVDAFFAHFLTMHTGEEVLSSNLFTRFKELTSALDVTGLEQFVTEIAECSDLYRRLVQRDDSEHRSLLDTAETLDSSVLFPVVLYLSRVAAPEDRAEAFSHIESWLVRRAVLKATSKNYNRMLLELLKVLRAADSDHGSVVRHYLIGNSSESGRWPTDTEIHEAFVTAPLFKLLTRPRLRMVLRGCESGLANEDAAPRDLSGVDYAVLAERRDAVSDDVRPTLGNITLTAKSTALGRTRAWTERKEILAGSGLHLNEGLPDAISDVEIAMRSSRLADGFCKRWPHPDSRAFDTSIGDQSDEAEHDVRVPDSGDAVLQTMWAGIRDYFLPLPVGTVARLGYVKLIWPR</sequence>
<dbReference type="PANTHER" id="PTHR35149">
    <property type="entry name" value="SLL5132 PROTEIN"/>
    <property type="match status" value="1"/>
</dbReference>
<dbReference type="InterPro" id="IPR004919">
    <property type="entry name" value="GmrSD_N"/>
</dbReference>
<dbReference type="STRING" id="57704.SAMN04489793_1959"/>